<name>A0A1Z1F9D3_9SPHN</name>
<sequence length="114" mass="12322">MIALAVPAAAQDLVAPHQPRPHQGMLALDFDLVPLDPRAVLALAEAEEVAESEDEEEGALDEPEMPIRPWDDEGLKREWSIIPIDDGPALEVAALGGGRKKSGKLAHVRVSWAF</sequence>
<reference evidence="2 3" key="1">
    <citation type="submission" date="2017-01" db="EMBL/GenBank/DDBJ databases">
        <title>Complete genome sequence of esterase-producing bacterium Croceicoccus marinus E4A9.</title>
        <authorList>
            <person name="Wu Y.-H."/>
            <person name="Cheng H."/>
            <person name="Xu L."/>
            <person name="Huo Y.-Y."/>
            <person name="Wang C.-S."/>
            <person name="Xu X.-W."/>
        </authorList>
    </citation>
    <scope>NUCLEOTIDE SEQUENCE [LARGE SCALE GENOMIC DNA]</scope>
    <source>
        <strain evidence="2 3">E4A9</strain>
    </source>
</reference>
<dbReference type="EMBL" id="CP019602">
    <property type="protein sequence ID" value="ARU15354.1"/>
    <property type="molecule type" value="Genomic_DNA"/>
</dbReference>
<accession>A0A1Z1F9D3</accession>
<feature type="compositionally biased region" description="Acidic residues" evidence="1">
    <location>
        <begin position="45"/>
        <end position="64"/>
    </location>
</feature>
<dbReference type="KEGG" id="cman:A9D14_03115"/>
<keyword evidence="3" id="KW-1185">Reference proteome</keyword>
<dbReference type="Proteomes" id="UP000195807">
    <property type="component" value="Chromosome"/>
</dbReference>
<feature type="region of interest" description="Disordered" evidence="1">
    <location>
        <begin position="45"/>
        <end position="69"/>
    </location>
</feature>
<protein>
    <submittedName>
        <fullName evidence="2">Uncharacterized protein</fullName>
    </submittedName>
</protein>
<proteinExistence type="predicted"/>
<dbReference type="RefSeq" id="WP_066842862.1">
    <property type="nucleotide sequence ID" value="NZ_CP019602.1"/>
</dbReference>
<evidence type="ECO:0000256" key="1">
    <source>
        <dbReference type="SAM" id="MobiDB-lite"/>
    </source>
</evidence>
<evidence type="ECO:0000313" key="2">
    <source>
        <dbReference type="EMBL" id="ARU15354.1"/>
    </source>
</evidence>
<evidence type="ECO:0000313" key="3">
    <source>
        <dbReference type="Proteomes" id="UP000195807"/>
    </source>
</evidence>
<organism evidence="2 3">
    <name type="scientific">Croceicoccus marinus</name>
    <dbReference type="NCBI Taxonomy" id="450378"/>
    <lineage>
        <taxon>Bacteria</taxon>
        <taxon>Pseudomonadati</taxon>
        <taxon>Pseudomonadota</taxon>
        <taxon>Alphaproteobacteria</taxon>
        <taxon>Sphingomonadales</taxon>
        <taxon>Erythrobacteraceae</taxon>
        <taxon>Croceicoccus</taxon>
    </lineage>
</organism>
<dbReference type="AlphaFoldDB" id="A0A1Z1F9D3"/>
<gene>
    <name evidence="2" type="ORF">A9D14_03115</name>
</gene>